<feature type="compositionally biased region" description="Basic residues" evidence="1">
    <location>
        <begin position="509"/>
        <end position="526"/>
    </location>
</feature>
<evidence type="ECO:0000256" key="1">
    <source>
        <dbReference type="SAM" id="MobiDB-lite"/>
    </source>
</evidence>
<feature type="compositionally biased region" description="Basic and acidic residues" evidence="1">
    <location>
        <begin position="551"/>
        <end position="561"/>
    </location>
</feature>
<accession>A0A7S1UMT2</accession>
<gene>
    <name evidence="2" type="ORF">GOCE00092_LOCUS1655</name>
</gene>
<organism evidence="2">
    <name type="scientific">Grammatophora oceanica</name>
    <dbReference type="NCBI Taxonomy" id="210454"/>
    <lineage>
        <taxon>Eukaryota</taxon>
        <taxon>Sar</taxon>
        <taxon>Stramenopiles</taxon>
        <taxon>Ochrophyta</taxon>
        <taxon>Bacillariophyta</taxon>
        <taxon>Fragilariophyceae</taxon>
        <taxon>Fragilariophycidae</taxon>
        <taxon>Rhabdonematales</taxon>
        <taxon>Grammatophoraceae</taxon>
        <taxon>Grammatophora</taxon>
    </lineage>
</organism>
<name>A0A7S1UMT2_9STRA</name>
<feature type="region of interest" description="Disordered" evidence="1">
    <location>
        <begin position="418"/>
        <end position="460"/>
    </location>
</feature>
<dbReference type="InterPro" id="IPR021445">
    <property type="entry name" value="DUF3095"/>
</dbReference>
<sequence length="582" mass="64467">MSGSSTATVSTELYEDLESFSDFSSLSQEKYYVKLPSDWSVIIAYVVDAEEKEGNNYKEVNSMGGGCVTAVKNALNGKQVPYVFTGDGGSFAVPADCYDRAVGALLSFRQLVRKNFKSDLCIGSMTVGEIEEQSQTTVEVARYEIAHGVCIALFRGGGLAYASTQVGRVSAGEHNIEDDAVPPVQVALDGLSCRWKPMPSKHGTVLSILVYENPDRINSGVYDDVLHELDCILDFKRSNPAHMDKSGFKSVRTMMKDDKKFHFSRCNMSYFARFAEMCLGVVVYRWGILKNAVFNSQYYRFSQREHADYRKFDDMLRMVVDCTLDQAKAIEFVLQDRFNQGHLFYGIFSSSHAVMTCLLEGLEDGQHIHFMDGADGGYTMAAKAMREQMDTAMKLKPRYATGWSAPSSTVLDEELGCSQTDTEPMDPDMLSQHGGGLSRRSSRAVSDDDGGGGGPWGTTTRGIERIEEHQQELPAFQFDPTDGDAFHIMGQEQPQHTSEEEDDGLPEKKQKKKSSSKKKKKKKSSSKQKVANTGTTDIAFGGDIIGVEDNDGGKSSRDKSSSKKSKKKNKVVKHDRHVEVPQ</sequence>
<dbReference type="AlphaFoldDB" id="A0A7S1UMT2"/>
<dbReference type="Pfam" id="PF11294">
    <property type="entry name" value="DUF3095"/>
    <property type="match status" value="1"/>
</dbReference>
<feature type="region of interest" description="Disordered" evidence="1">
    <location>
        <begin position="477"/>
        <end position="582"/>
    </location>
</feature>
<reference evidence="2" key="1">
    <citation type="submission" date="2021-01" db="EMBL/GenBank/DDBJ databases">
        <authorList>
            <person name="Corre E."/>
            <person name="Pelletier E."/>
            <person name="Niang G."/>
            <person name="Scheremetjew M."/>
            <person name="Finn R."/>
            <person name="Kale V."/>
            <person name="Holt S."/>
            <person name="Cochrane G."/>
            <person name="Meng A."/>
            <person name="Brown T."/>
            <person name="Cohen L."/>
        </authorList>
    </citation>
    <scope>NUCLEOTIDE SEQUENCE</scope>
    <source>
        <strain evidence="2">CCMP 410</strain>
    </source>
</reference>
<feature type="compositionally biased region" description="Basic residues" evidence="1">
    <location>
        <begin position="562"/>
        <end position="575"/>
    </location>
</feature>
<evidence type="ECO:0000313" key="2">
    <source>
        <dbReference type="EMBL" id="CAD9272748.1"/>
    </source>
</evidence>
<proteinExistence type="predicted"/>
<protein>
    <recommendedName>
        <fullName evidence="3">DUF3095 domain-containing protein</fullName>
    </recommendedName>
</protein>
<dbReference type="EMBL" id="HBGK01003072">
    <property type="protein sequence ID" value="CAD9272748.1"/>
    <property type="molecule type" value="Transcribed_RNA"/>
</dbReference>
<evidence type="ECO:0008006" key="3">
    <source>
        <dbReference type="Google" id="ProtNLM"/>
    </source>
</evidence>